<dbReference type="Gene3D" id="3.40.140.10">
    <property type="entry name" value="Cytidine Deaminase, domain 2"/>
    <property type="match status" value="1"/>
</dbReference>
<organism evidence="3 4">
    <name type="scientific">Stenotrophomonas phage Siara</name>
    <dbReference type="NCBI Taxonomy" id="2859658"/>
    <lineage>
        <taxon>Viruses</taxon>
        <taxon>Duplodnaviria</taxon>
        <taxon>Heunggongvirae</taxon>
        <taxon>Uroviricota</taxon>
        <taxon>Caudoviricetes</taxon>
        <taxon>Beaumontvirinae</taxon>
        <taxon>Siaravirus</taxon>
        <taxon>Siaravirus siara</taxon>
    </lineage>
</organism>
<dbReference type="SUPFAM" id="SSF53927">
    <property type="entry name" value="Cytidine deaminase-like"/>
    <property type="match status" value="1"/>
</dbReference>
<dbReference type="InterPro" id="IPR015517">
    <property type="entry name" value="dCMP_deaminase-rel"/>
</dbReference>
<evidence type="ECO:0000313" key="3">
    <source>
        <dbReference type="EMBL" id="QYW02079.1"/>
    </source>
</evidence>
<name>A0AAE8BHZ5_9CAUD</name>
<dbReference type="InterPro" id="IPR002125">
    <property type="entry name" value="CMP_dCMP_dom"/>
</dbReference>
<evidence type="ECO:0000259" key="2">
    <source>
        <dbReference type="PROSITE" id="PS51747"/>
    </source>
</evidence>
<evidence type="ECO:0000256" key="1">
    <source>
        <dbReference type="ARBA" id="ARBA00022801"/>
    </source>
</evidence>
<protein>
    <submittedName>
        <fullName evidence="3">Deoxycytidylate deaminase</fullName>
    </submittedName>
</protein>
<evidence type="ECO:0000313" key="4">
    <source>
        <dbReference type="Proteomes" id="UP000827319"/>
    </source>
</evidence>
<gene>
    <name evidence="3" type="ORF">CPT_Siara_079</name>
</gene>
<reference evidence="3" key="1">
    <citation type="submission" date="2021-06" db="EMBL/GenBank/DDBJ databases">
        <title>Complete genome sequence of Stenotrophomonas maltophilia phage Siara.</title>
        <authorList>
            <person name="Marmion J."/>
            <person name="Tate N."/>
            <person name="Clark J."/>
            <person name="Le T."/>
            <person name="Liu M."/>
            <person name="Burrowes B."/>
            <person name="Gill J."/>
        </authorList>
    </citation>
    <scope>NUCLEOTIDE SEQUENCE</scope>
</reference>
<accession>A0AAE8BHZ5</accession>
<keyword evidence="1" id="KW-0378">Hydrolase</keyword>
<dbReference type="EMBL" id="MZ326859">
    <property type="protein sequence ID" value="QYW02079.1"/>
    <property type="molecule type" value="Genomic_DNA"/>
</dbReference>
<dbReference type="Proteomes" id="UP000827319">
    <property type="component" value="Segment"/>
</dbReference>
<sequence length="146" mass="16264">MIVEKLDVKFLYDLCRINAGKSKDPSTQVGAVIFRPDMTIASMGRNGFEIGANDDPALFLDRSYKLANVFHAEHNAIRFARESLVGYGICVWPLPPCECCVARLLESGITTVVCPKLDPLHRWYDSCNAGKNAAISKGVRYVEYFT</sequence>
<proteinExistence type="predicted"/>
<dbReference type="GO" id="GO:0004132">
    <property type="term" value="F:dCMP deaminase activity"/>
    <property type="evidence" value="ECO:0007669"/>
    <property type="project" value="TreeGrafter"/>
</dbReference>
<keyword evidence="4" id="KW-1185">Reference proteome</keyword>
<dbReference type="PROSITE" id="PS51747">
    <property type="entry name" value="CYT_DCMP_DEAMINASES_2"/>
    <property type="match status" value="1"/>
</dbReference>
<dbReference type="PANTHER" id="PTHR11086">
    <property type="entry name" value="DEOXYCYTIDYLATE DEAMINASE-RELATED"/>
    <property type="match status" value="1"/>
</dbReference>
<dbReference type="InterPro" id="IPR016193">
    <property type="entry name" value="Cytidine_deaminase-like"/>
</dbReference>
<dbReference type="PANTHER" id="PTHR11086:SF18">
    <property type="entry name" value="DEOXYCYTIDYLATE DEAMINASE"/>
    <property type="match status" value="1"/>
</dbReference>
<feature type="domain" description="CMP/dCMP-type deaminase" evidence="2">
    <location>
        <begin position="4"/>
        <end position="146"/>
    </location>
</feature>
<dbReference type="Pfam" id="PF00383">
    <property type="entry name" value="dCMP_cyt_deam_1"/>
    <property type="match status" value="1"/>
</dbReference>